<reference evidence="2 3" key="1">
    <citation type="journal article" date="2017" name="Genome Announc.">
        <title>Genome sequence of the saprophytic ascomycete Epicoccum nigrum ICMP 19927 strain isolated from New Zealand.</title>
        <authorList>
            <person name="Fokin M."/>
            <person name="Fleetwood D."/>
            <person name="Weir B.S."/>
            <person name="Villas-Boas S.G."/>
        </authorList>
    </citation>
    <scope>NUCLEOTIDE SEQUENCE [LARGE SCALE GENOMIC DNA]</scope>
    <source>
        <strain evidence="2 3">ICMP 19927</strain>
    </source>
</reference>
<feature type="compositionally biased region" description="Low complexity" evidence="1">
    <location>
        <begin position="408"/>
        <end position="421"/>
    </location>
</feature>
<feature type="region of interest" description="Disordered" evidence="1">
    <location>
        <begin position="234"/>
        <end position="263"/>
    </location>
</feature>
<feature type="region of interest" description="Disordered" evidence="1">
    <location>
        <begin position="392"/>
        <end position="435"/>
    </location>
</feature>
<dbReference type="EMBL" id="KZ107852">
    <property type="protein sequence ID" value="OSS46004.1"/>
    <property type="molecule type" value="Genomic_DNA"/>
</dbReference>
<evidence type="ECO:0000256" key="1">
    <source>
        <dbReference type="SAM" id="MobiDB-lite"/>
    </source>
</evidence>
<accession>A0A1Y2LPW4</accession>
<name>A0A1Y2LPW4_EPING</name>
<evidence type="ECO:0000313" key="3">
    <source>
        <dbReference type="Proteomes" id="UP000193240"/>
    </source>
</evidence>
<evidence type="ECO:0000313" key="2">
    <source>
        <dbReference type="EMBL" id="OSS46004.1"/>
    </source>
</evidence>
<sequence length="447" mass="48087">MVAETAVLTVRGEHTGRMGAFTVNDHAASAPRDVLQSIVYTLLDVFDATRDLYQTLTNKDKRELELHLRAKGYSGSSRQLEYVDEAGVSGKRGILTDKLAVLKRYEDGLRDVGDGFAVGDALSHVSLQSEVIRLQGVLLATFLYGPTSEEPLQQQLAKIDAASNAAAAAAVDAFDAFELRLQAELRTSVFPGSRRGSLRAGSPSMPGSFVADDERSTAMVTYREPSRVRAGSPVNTTILTKSRGSASSLTDTRSLSSRSSPPSLASDGLYCPYAIDLERHRSQSLSPSITSATTPSCPDCKRTLHLSPGKAWEILKSDTGYPRCFQISTRFVVKCHRPGPDAGYACILCSRAAGSDEVAVCGDVKALVKHMCEEHGSRDLKAEEDITEVVELGRSGSLRDGGGGGLGYSPSRGSRRSASVSSRRKSRGSVGWEREVEAVEIRPRRGL</sequence>
<dbReference type="PANTHER" id="PTHR42354">
    <property type="entry name" value="C2H2-TYPE DOMAIN-CONTAINING PROTEIN"/>
    <property type="match status" value="1"/>
</dbReference>
<dbReference type="InParanoid" id="A0A1Y2LPW4"/>
<dbReference type="OMA" id="SRRIEYV"/>
<protein>
    <submittedName>
        <fullName evidence="2">Uncharacterized protein</fullName>
    </submittedName>
</protein>
<keyword evidence="3" id="KW-1185">Reference proteome</keyword>
<dbReference type="Proteomes" id="UP000193240">
    <property type="component" value="Unassembled WGS sequence"/>
</dbReference>
<feature type="compositionally biased region" description="Low complexity" evidence="1">
    <location>
        <begin position="245"/>
        <end position="263"/>
    </location>
</feature>
<dbReference type="STRING" id="105696.A0A1Y2LPW4"/>
<proteinExistence type="predicted"/>
<feature type="compositionally biased region" description="Polar residues" evidence="1">
    <location>
        <begin position="234"/>
        <end position="244"/>
    </location>
</feature>
<dbReference type="AlphaFoldDB" id="A0A1Y2LPW4"/>
<organism evidence="2 3">
    <name type="scientific">Epicoccum nigrum</name>
    <name type="common">Soil fungus</name>
    <name type="synonym">Epicoccum purpurascens</name>
    <dbReference type="NCBI Taxonomy" id="105696"/>
    <lineage>
        <taxon>Eukaryota</taxon>
        <taxon>Fungi</taxon>
        <taxon>Dikarya</taxon>
        <taxon>Ascomycota</taxon>
        <taxon>Pezizomycotina</taxon>
        <taxon>Dothideomycetes</taxon>
        <taxon>Pleosporomycetidae</taxon>
        <taxon>Pleosporales</taxon>
        <taxon>Pleosporineae</taxon>
        <taxon>Didymellaceae</taxon>
        <taxon>Epicoccum</taxon>
    </lineage>
</organism>
<dbReference type="PANTHER" id="PTHR42354:SF1">
    <property type="entry name" value="C2H2-TYPE DOMAIN-CONTAINING PROTEIN"/>
    <property type="match status" value="1"/>
</dbReference>
<gene>
    <name evidence="2" type="ORF">B5807_08246</name>
</gene>